<dbReference type="SUPFAM" id="SSF141868">
    <property type="entry name" value="EAL domain-like"/>
    <property type="match status" value="1"/>
</dbReference>
<dbReference type="PANTHER" id="PTHR44757">
    <property type="entry name" value="DIGUANYLATE CYCLASE DGCP"/>
    <property type="match status" value="1"/>
</dbReference>
<dbReference type="PROSITE" id="PS50113">
    <property type="entry name" value="PAC"/>
    <property type="match status" value="1"/>
</dbReference>
<dbReference type="InterPro" id="IPR052155">
    <property type="entry name" value="Biofilm_reg_signaling"/>
</dbReference>
<dbReference type="FunFam" id="3.20.20.450:FF:000001">
    <property type="entry name" value="Cyclic di-GMP phosphodiesterase yahA"/>
    <property type="match status" value="1"/>
</dbReference>
<dbReference type="PROSITE" id="PS50112">
    <property type="entry name" value="PAS"/>
    <property type="match status" value="1"/>
</dbReference>
<dbReference type="InterPro" id="IPR043128">
    <property type="entry name" value="Rev_trsase/Diguanyl_cyclase"/>
</dbReference>
<dbReference type="PROSITE" id="PS50883">
    <property type="entry name" value="EAL"/>
    <property type="match status" value="1"/>
</dbReference>
<dbReference type="Gene3D" id="3.30.70.270">
    <property type="match status" value="1"/>
</dbReference>
<dbReference type="SMART" id="SM00065">
    <property type="entry name" value="GAF"/>
    <property type="match status" value="1"/>
</dbReference>
<feature type="domain" description="PAC" evidence="2">
    <location>
        <begin position="236"/>
        <end position="286"/>
    </location>
</feature>
<dbReference type="AlphaFoldDB" id="A0A1G9WP83"/>
<evidence type="ECO:0000259" key="3">
    <source>
        <dbReference type="PROSITE" id="PS50883"/>
    </source>
</evidence>
<dbReference type="Proteomes" id="UP000198680">
    <property type="component" value="Unassembled WGS sequence"/>
</dbReference>
<dbReference type="PANTHER" id="PTHR44757:SF2">
    <property type="entry name" value="BIOFILM ARCHITECTURE MAINTENANCE PROTEIN MBAA"/>
    <property type="match status" value="1"/>
</dbReference>
<proteinExistence type="predicted"/>
<dbReference type="SMART" id="SM00267">
    <property type="entry name" value="GGDEF"/>
    <property type="match status" value="1"/>
</dbReference>
<dbReference type="SMART" id="SM00091">
    <property type="entry name" value="PAS"/>
    <property type="match status" value="2"/>
</dbReference>
<dbReference type="Pfam" id="PF00563">
    <property type="entry name" value="EAL"/>
    <property type="match status" value="1"/>
</dbReference>
<dbReference type="InterPro" id="IPR029016">
    <property type="entry name" value="GAF-like_dom_sf"/>
</dbReference>
<dbReference type="Pfam" id="PF00989">
    <property type="entry name" value="PAS"/>
    <property type="match status" value="1"/>
</dbReference>
<dbReference type="Gene3D" id="3.30.450.40">
    <property type="match status" value="1"/>
</dbReference>
<dbReference type="CDD" id="cd01949">
    <property type="entry name" value="GGDEF"/>
    <property type="match status" value="1"/>
</dbReference>
<dbReference type="InterPro" id="IPR013767">
    <property type="entry name" value="PAS_fold"/>
</dbReference>
<dbReference type="Pfam" id="PF13426">
    <property type="entry name" value="PAS_9"/>
    <property type="match status" value="1"/>
</dbReference>
<dbReference type="FunFam" id="3.30.70.270:FF:000001">
    <property type="entry name" value="Diguanylate cyclase domain protein"/>
    <property type="match status" value="1"/>
</dbReference>
<protein>
    <submittedName>
        <fullName evidence="5">PAS domain S-box-containing protein/diguanylate cyclase (GGDEF) domain-containing protein</fullName>
    </submittedName>
</protein>
<evidence type="ECO:0000259" key="2">
    <source>
        <dbReference type="PROSITE" id="PS50113"/>
    </source>
</evidence>
<dbReference type="InterPro" id="IPR000700">
    <property type="entry name" value="PAS-assoc_C"/>
</dbReference>
<feature type="domain" description="GGDEF" evidence="4">
    <location>
        <begin position="492"/>
        <end position="625"/>
    </location>
</feature>
<dbReference type="InterPro" id="IPR001633">
    <property type="entry name" value="EAL_dom"/>
</dbReference>
<feature type="domain" description="EAL" evidence="3">
    <location>
        <begin position="634"/>
        <end position="891"/>
    </location>
</feature>
<evidence type="ECO:0000259" key="4">
    <source>
        <dbReference type="PROSITE" id="PS50887"/>
    </source>
</evidence>
<dbReference type="InterPro" id="IPR029787">
    <property type="entry name" value="Nucleotide_cyclase"/>
</dbReference>
<dbReference type="CDD" id="cd00130">
    <property type="entry name" value="PAS"/>
    <property type="match status" value="1"/>
</dbReference>
<dbReference type="Pfam" id="PF00990">
    <property type="entry name" value="GGDEF"/>
    <property type="match status" value="1"/>
</dbReference>
<dbReference type="InterPro" id="IPR000160">
    <property type="entry name" value="GGDEF_dom"/>
</dbReference>
<evidence type="ECO:0000313" key="5">
    <source>
        <dbReference type="EMBL" id="SDM85976.1"/>
    </source>
</evidence>
<keyword evidence="6" id="KW-1185">Reference proteome</keyword>
<name>A0A1G9WP83_9ACTN</name>
<organism evidence="5 6">
    <name type="scientific">Geodermatophilus siccatus</name>
    <dbReference type="NCBI Taxonomy" id="1137991"/>
    <lineage>
        <taxon>Bacteria</taxon>
        <taxon>Bacillati</taxon>
        <taxon>Actinomycetota</taxon>
        <taxon>Actinomycetes</taxon>
        <taxon>Geodermatophilales</taxon>
        <taxon>Geodermatophilaceae</taxon>
        <taxon>Geodermatophilus</taxon>
    </lineage>
</organism>
<sequence length="910" mass="99071">MLKVTRIPSDPLSMTRKLRPWHRDRGPARTSAPTLSDRLLAVTDQGVYAVDTAGRCVLANDAAARMLRTARPLLLGAQVHDEHHGRPVDESPAACPLCAPLHTGRPARGTAPLTAVDGSTLTVDYVSSLVSHDGEPIAVFWFEDVAPRHQTESALQQLETKYRAVTESASDAIVSADARGLIVSWNRGGEVMFGYTAEDVVGKPLTMLMPERYRDAHERGMGRFLLTGEPRVIGSGAVEVHALRADGTEFPVELSLSHWVGAEGRFFTGILRDITERKRAEEALAREAGFVRLLQQVSVASNETSSGREALETGLRMIAEHTGWPVGHIYLVDEDGETLRSSNIWVHPDDERYLPFLQASTASSFRAGTGLPGRVLASKQPRWVVDVTADDNFPRRDAARDSGLAAAFAFPVLVGSEVTAVLEFFTSEPLQADGALCEVMGQIGTQLGRVVERELAQDRLTHHALHDPLTGLPNRTLLLDRLEVALAQRNRGGIAVVFIDLDHFKLVNDSLGHAAGDTLIAAAATRLRAVVRPGDTVARFGGDEFVVLAESAIGERDAEGLAERLAGALAEPFDLAGNEVFVTASIGIAVSDGLDEDAHSLLRDADAAMYRAKEAGRARYEVFDSLMRAGAVRRLEIVNDLHRALERDQFVLHFQPQIDLRTNTLIGVEALLRWVHPDRGLVPPMEFIPVAEETGLINELGRWVLRAACQQGRVWLDRFPDRQPLVMSVNLSGRQLGQPRLADEVAAALEDSGFPPHLLVLEITESVLMNDTATTIQTLEALKLLGVRLAIDDFGTGYSSLTYLQRFPIDILKIDKSFVDGLGGTNLEESAVTRTIVSLAKTLRLETVAEGVERSEHVRELQSLNCDIGQGYFFARPLDAGALTSLMSQPDTPVAALGVLTEADRLLGSH</sequence>
<dbReference type="SUPFAM" id="SSF55785">
    <property type="entry name" value="PYP-like sensor domain (PAS domain)"/>
    <property type="match status" value="2"/>
</dbReference>
<dbReference type="EMBL" id="FNHE01000009">
    <property type="protein sequence ID" value="SDM85976.1"/>
    <property type="molecule type" value="Genomic_DNA"/>
</dbReference>
<dbReference type="SUPFAM" id="SSF55073">
    <property type="entry name" value="Nucleotide cyclase"/>
    <property type="match status" value="1"/>
</dbReference>
<dbReference type="Gene3D" id="3.30.450.20">
    <property type="entry name" value="PAS domain"/>
    <property type="match status" value="2"/>
</dbReference>
<reference evidence="6" key="1">
    <citation type="submission" date="2016-10" db="EMBL/GenBank/DDBJ databases">
        <authorList>
            <person name="Varghese N."/>
            <person name="Submissions S."/>
        </authorList>
    </citation>
    <scope>NUCLEOTIDE SEQUENCE [LARGE SCALE GENOMIC DNA]</scope>
    <source>
        <strain evidence="6">DSM 45419</strain>
    </source>
</reference>
<dbReference type="InterPro" id="IPR035919">
    <property type="entry name" value="EAL_sf"/>
</dbReference>
<dbReference type="Gene3D" id="3.20.20.450">
    <property type="entry name" value="EAL domain"/>
    <property type="match status" value="1"/>
</dbReference>
<dbReference type="RefSeq" id="WP_091221154.1">
    <property type="nucleotide sequence ID" value="NZ_FNHE01000009.1"/>
</dbReference>
<evidence type="ECO:0000259" key="1">
    <source>
        <dbReference type="PROSITE" id="PS50112"/>
    </source>
</evidence>
<dbReference type="OrthoDB" id="23692at2"/>
<feature type="domain" description="PAS" evidence="1">
    <location>
        <begin position="158"/>
        <end position="228"/>
    </location>
</feature>
<dbReference type="STRING" id="1137991.SAMN05660642_03464"/>
<dbReference type="SMART" id="SM00052">
    <property type="entry name" value="EAL"/>
    <property type="match status" value="1"/>
</dbReference>
<gene>
    <name evidence="5" type="ORF">SAMN05660642_03464</name>
</gene>
<dbReference type="Pfam" id="PF13185">
    <property type="entry name" value="GAF_2"/>
    <property type="match status" value="1"/>
</dbReference>
<dbReference type="SUPFAM" id="SSF55781">
    <property type="entry name" value="GAF domain-like"/>
    <property type="match status" value="1"/>
</dbReference>
<dbReference type="NCBIfam" id="TIGR00254">
    <property type="entry name" value="GGDEF"/>
    <property type="match status" value="1"/>
</dbReference>
<dbReference type="PROSITE" id="PS50887">
    <property type="entry name" value="GGDEF"/>
    <property type="match status" value="1"/>
</dbReference>
<dbReference type="InterPro" id="IPR003018">
    <property type="entry name" value="GAF"/>
</dbReference>
<dbReference type="CDD" id="cd01948">
    <property type="entry name" value="EAL"/>
    <property type="match status" value="1"/>
</dbReference>
<dbReference type="InterPro" id="IPR035965">
    <property type="entry name" value="PAS-like_dom_sf"/>
</dbReference>
<dbReference type="NCBIfam" id="TIGR00229">
    <property type="entry name" value="sensory_box"/>
    <property type="match status" value="1"/>
</dbReference>
<accession>A0A1G9WP83</accession>
<evidence type="ECO:0000313" key="6">
    <source>
        <dbReference type="Proteomes" id="UP000198680"/>
    </source>
</evidence>
<dbReference type="InterPro" id="IPR000014">
    <property type="entry name" value="PAS"/>
</dbReference>
<dbReference type="GO" id="GO:0006355">
    <property type="term" value="P:regulation of DNA-templated transcription"/>
    <property type="evidence" value="ECO:0007669"/>
    <property type="project" value="InterPro"/>
</dbReference>